<sequence length="332" mass="37749">MEYRFLGKSGLKVSALSFGAWVTFGEQVDEKIAYQCMKEAYDAGVNFFDNAEVYAQGQAEIMMGNILKKTGWKRSDLVLSTKIFWGGSGPNDCGLSRKHIFEGTNAALKRLQVDYVDLIFCHRPDLYTPIEETVWAMNLIIQQGKALYWGTSEWSAEQIRHAHEFALREHLIPPTMEQPEYNMFNREKVEKEFLNLYRDIGLGTTTWSPLASGILTGKYNNGIPEGSRLSLKGYQWLRSRLESEEGRKKLEKTRQLTRIADELGVTMAQMAIAWCLKNPNVSTVITGASNPSQVRQNMEALKALALLNDEVMEKIESILQNKPRPPMDLRNL</sequence>
<dbReference type="InParanoid" id="H1XVP7"/>
<keyword evidence="8" id="KW-0633">Potassium transport</keyword>
<reference evidence="19 22" key="2">
    <citation type="submission" date="2016-11" db="EMBL/GenBank/DDBJ databases">
        <title>Genomic analysis of Caldithrix abyssi and proposal of a novel bacterial phylum Caldithrichaeota.</title>
        <authorList>
            <person name="Kublanov I."/>
            <person name="Sigalova O."/>
            <person name="Gavrilov S."/>
            <person name="Lebedinsky A."/>
            <person name="Ivanova N."/>
            <person name="Daum C."/>
            <person name="Reddy T."/>
            <person name="Klenk H.P."/>
            <person name="Goker M."/>
            <person name="Reva O."/>
            <person name="Miroshnichenko M."/>
            <person name="Kyprides N."/>
            <person name="Woyke T."/>
            <person name="Gelfand M."/>
        </authorList>
    </citation>
    <scope>NUCLEOTIDE SEQUENCE [LARGE SCALE GENOMIC DNA]</scope>
    <source>
        <strain evidence="19 22">LF13</strain>
    </source>
</reference>
<dbReference type="Proteomes" id="UP000183868">
    <property type="component" value="Chromosome"/>
</dbReference>
<dbReference type="STRING" id="880073.Cabys_2246"/>
<evidence type="ECO:0000256" key="15">
    <source>
        <dbReference type="ARBA" id="ARBA00032588"/>
    </source>
</evidence>
<evidence type="ECO:0000256" key="6">
    <source>
        <dbReference type="ARBA" id="ARBA00022475"/>
    </source>
</evidence>
<gene>
    <name evidence="19" type="ORF">Cabys_2246</name>
    <name evidence="20" type="ORF">Calab_3343</name>
</gene>
<dbReference type="PANTHER" id="PTHR43150:SF2">
    <property type="entry name" value="HYPERKINETIC, ISOFORM M"/>
    <property type="match status" value="1"/>
</dbReference>
<evidence type="ECO:0000256" key="10">
    <source>
        <dbReference type="ARBA" id="ARBA00022958"/>
    </source>
</evidence>
<dbReference type="Gene3D" id="3.20.20.100">
    <property type="entry name" value="NADP-dependent oxidoreductase domain"/>
    <property type="match status" value="1"/>
</dbReference>
<dbReference type="GO" id="GO:0005886">
    <property type="term" value="C:plasma membrane"/>
    <property type="evidence" value="ECO:0007669"/>
    <property type="project" value="UniProtKB-SubCell"/>
</dbReference>
<keyword evidence="7" id="KW-0963">Cytoplasm</keyword>
<dbReference type="GO" id="GO:0005249">
    <property type="term" value="F:voltage-gated potassium channel activity"/>
    <property type="evidence" value="ECO:0007669"/>
    <property type="project" value="InterPro"/>
</dbReference>
<dbReference type="RefSeq" id="WP_006930375.1">
    <property type="nucleotide sequence ID" value="NZ_CM001402.1"/>
</dbReference>
<accession>H1XVP7</accession>
<dbReference type="InterPro" id="IPR036812">
    <property type="entry name" value="NAD(P)_OxRdtase_dom_sf"/>
</dbReference>
<keyword evidence="11" id="KW-0560">Oxidoreductase</keyword>
<evidence type="ECO:0000256" key="14">
    <source>
        <dbReference type="ARBA" id="ARBA00031439"/>
    </source>
</evidence>
<dbReference type="HOGENOM" id="CLU_023205_2_0_0"/>
<evidence type="ECO:0000256" key="3">
    <source>
        <dbReference type="ARBA" id="ARBA00006515"/>
    </source>
</evidence>
<proteinExistence type="inferred from homology"/>
<evidence type="ECO:0000313" key="19">
    <source>
        <dbReference type="EMBL" id="APF18995.1"/>
    </source>
</evidence>
<keyword evidence="13" id="KW-0472">Membrane</keyword>
<feature type="domain" description="NADP-dependent oxidoreductase" evidence="18">
    <location>
        <begin position="16"/>
        <end position="319"/>
    </location>
</feature>
<evidence type="ECO:0000256" key="16">
    <source>
        <dbReference type="ARBA" id="ARBA00047998"/>
    </source>
</evidence>
<comment type="similarity">
    <text evidence="3">Belongs to the shaker potassium channel beta subunit family.</text>
</comment>
<evidence type="ECO:0000256" key="4">
    <source>
        <dbReference type="ARBA" id="ARBA00013314"/>
    </source>
</evidence>
<evidence type="ECO:0000256" key="17">
    <source>
        <dbReference type="ARBA" id="ARBA00048943"/>
    </source>
</evidence>
<evidence type="ECO:0000256" key="7">
    <source>
        <dbReference type="ARBA" id="ARBA00022490"/>
    </source>
</evidence>
<evidence type="ECO:0000259" key="18">
    <source>
        <dbReference type="Pfam" id="PF00248"/>
    </source>
</evidence>
<name>H1XVP7_CALAY</name>
<evidence type="ECO:0000313" key="21">
    <source>
        <dbReference type="Proteomes" id="UP000004671"/>
    </source>
</evidence>
<dbReference type="PRINTS" id="PR01578">
    <property type="entry name" value="KCNAB1CHANEL"/>
</dbReference>
<evidence type="ECO:0000256" key="12">
    <source>
        <dbReference type="ARBA" id="ARBA00023065"/>
    </source>
</evidence>
<protein>
    <recommendedName>
        <fullName evidence="4">Voltage-gated potassium channel subunit beta-1</fullName>
    </recommendedName>
    <alternativeName>
        <fullName evidence="14">K(+) channel subunit beta-1</fullName>
    </alternativeName>
    <alternativeName>
        <fullName evidence="15">Kv-beta-1</fullName>
    </alternativeName>
</protein>
<dbReference type="EMBL" id="CP018099">
    <property type="protein sequence ID" value="APF18995.1"/>
    <property type="molecule type" value="Genomic_DNA"/>
</dbReference>
<dbReference type="PANTHER" id="PTHR43150">
    <property type="entry name" value="HYPERKINETIC, ISOFORM M"/>
    <property type="match status" value="1"/>
</dbReference>
<dbReference type="PaxDb" id="880073-Calab_3343"/>
<keyword evidence="10" id="KW-0630">Potassium</keyword>
<evidence type="ECO:0000256" key="13">
    <source>
        <dbReference type="ARBA" id="ARBA00023136"/>
    </source>
</evidence>
<comment type="subcellular location">
    <subcellularLocation>
        <location evidence="1">Cell membrane</location>
        <topology evidence="1">Peripheral membrane protein</topology>
        <orientation evidence="1">Cytoplasmic side</orientation>
    </subcellularLocation>
    <subcellularLocation>
        <location evidence="2">Cytoplasm</location>
    </subcellularLocation>
</comment>
<evidence type="ECO:0000313" key="22">
    <source>
        <dbReference type="Proteomes" id="UP000183868"/>
    </source>
</evidence>
<dbReference type="Proteomes" id="UP000004671">
    <property type="component" value="Chromosome"/>
</dbReference>
<dbReference type="KEGG" id="caby:Cabys_2246"/>
<evidence type="ECO:0000313" key="20">
    <source>
        <dbReference type="EMBL" id="EHO42947.1"/>
    </source>
</evidence>
<evidence type="ECO:0000256" key="8">
    <source>
        <dbReference type="ARBA" id="ARBA00022538"/>
    </source>
</evidence>
<reference evidence="20 21" key="1">
    <citation type="submission" date="2011-09" db="EMBL/GenBank/DDBJ databases">
        <title>The permanent draft genome of Caldithrix abyssi DSM 13497.</title>
        <authorList>
            <consortium name="US DOE Joint Genome Institute (JGI-PGF)"/>
            <person name="Lucas S."/>
            <person name="Han J."/>
            <person name="Lapidus A."/>
            <person name="Bruce D."/>
            <person name="Goodwin L."/>
            <person name="Pitluck S."/>
            <person name="Peters L."/>
            <person name="Kyrpides N."/>
            <person name="Mavromatis K."/>
            <person name="Ivanova N."/>
            <person name="Mikhailova N."/>
            <person name="Chertkov O."/>
            <person name="Detter J.C."/>
            <person name="Tapia R."/>
            <person name="Han C."/>
            <person name="Land M."/>
            <person name="Hauser L."/>
            <person name="Markowitz V."/>
            <person name="Cheng J.-F."/>
            <person name="Hugenholtz P."/>
            <person name="Woyke T."/>
            <person name="Wu D."/>
            <person name="Spring S."/>
            <person name="Brambilla E."/>
            <person name="Klenk H.-P."/>
            <person name="Eisen J.A."/>
        </authorList>
    </citation>
    <scope>NUCLEOTIDE SEQUENCE [LARGE SCALE GENOMIC DNA]</scope>
    <source>
        <strain evidence="20 21">DSM 13497</strain>
    </source>
</reference>
<keyword evidence="6" id="KW-1003">Cell membrane</keyword>
<dbReference type="InterPro" id="IPR005983">
    <property type="entry name" value="K_chnl_volt-dep_bsu_KCNAB"/>
</dbReference>
<dbReference type="NCBIfam" id="TIGR01293">
    <property type="entry name" value="Kv_beta"/>
    <property type="match status" value="1"/>
</dbReference>
<dbReference type="Pfam" id="PF00248">
    <property type="entry name" value="Aldo_ket_red"/>
    <property type="match status" value="1"/>
</dbReference>
<evidence type="ECO:0000256" key="2">
    <source>
        <dbReference type="ARBA" id="ARBA00004496"/>
    </source>
</evidence>
<organism evidence="20 21">
    <name type="scientific">Caldithrix abyssi DSM 13497</name>
    <dbReference type="NCBI Taxonomy" id="880073"/>
    <lineage>
        <taxon>Bacteria</taxon>
        <taxon>Pseudomonadati</taxon>
        <taxon>Calditrichota</taxon>
        <taxon>Calditrichia</taxon>
        <taxon>Calditrichales</taxon>
        <taxon>Calditrichaceae</taxon>
        <taxon>Caldithrix</taxon>
    </lineage>
</organism>
<dbReference type="GO" id="GO:0016491">
    <property type="term" value="F:oxidoreductase activity"/>
    <property type="evidence" value="ECO:0007669"/>
    <property type="project" value="UniProtKB-KW"/>
</dbReference>
<comment type="catalytic activity">
    <reaction evidence="17">
        <text>a primary alcohol + NADP(+) = an aldehyde + NADPH + H(+)</text>
        <dbReference type="Rhea" id="RHEA:15937"/>
        <dbReference type="ChEBI" id="CHEBI:15378"/>
        <dbReference type="ChEBI" id="CHEBI:15734"/>
        <dbReference type="ChEBI" id="CHEBI:17478"/>
        <dbReference type="ChEBI" id="CHEBI:57783"/>
        <dbReference type="ChEBI" id="CHEBI:58349"/>
    </reaction>
    <physiologicalReaction direction="right-to-left" evidence="17">
        <dbReference type="Rhea" id="RHEA:15939"/>
    </physiologicalReaction>
</comment>
<dbReference type="GO" id="GO:0005737">
    <property type="term" value="C:cytoplasm"/>
    <property type="evidence" value="ECO:0007669"/>
    <property type="project" value="UniProtKB-SubCell"/>
</dbReference>
<keyword evidence="5" id="KW-0813">Transport</keyword>
<evidence type="ECO:0000256" key="11">
    <source>
        <dbReference type="ARBA" id="ARBA00023002"/>
    </source>
</evidence>
<keyword evidence="21" id="KW-1185">Reference proteome</keyword>
<dbReference type="InterPro" id="IPR005400">
    <property type="entry name" value="K_chnl_volt-dep_bsu_KCNAB1"/>
</dbReference>
<evidence type="ECO:0000256" key="1">
    <source>
        <dbReference type="ARBA" id="ARBA00004413"/>
    </source>
</evidence>
<dbReference type="PRINTS" id="PR01577">
    <property type="entry name" value="KCNABCHANNEL"/>
</dbReference>
<dbReference type="CDD" id="cd19143">
    <property type="entry name" value="AKR_AKR6C1_2"/>
    <property type="match status" value="1"/>
</dbReference>
<keyword evidence="9" id="KW-0521">NADP</keyword>
<dbReference type="InterPro" id="IPR023210">
    <property type="entry name" value="NADP_OxRdtase_dom"/>
</dbReference>
<evidence type="ECO:0000256" key="9">
    <source>
        <dbReference type="ARBA" id="ARBA00022857"/>
    </source>
</evidence>
<evidence type="ECO:0000256" key="5">
    <source>
        <dbReference type="ARBA" id="ARBA00022448"/>
    </source>
</evidence>
<dbReference type="InterPro" id="IPR005399">
    <property type="entry name" value="K_chnl_volt-dep_bsu_KCNAB-rel"/>
</dbReference>
<keyword evidence="19" id="KW-0407">Ion channel</keyword>
<keyword evidence="12" id="KW-0406">Ion transport</keyword>
<comment type="catalytic activity">
    <reaction evidence="16">
        <text>a secondary alcohol + NADP(+) = a ketone + NADPH + H(+)</text>
        <dbReference type="Rhea" id="RHEA:19257"/>
        <dbReference type="ChEBI" id="CHEBI:15378"/>
        <dbReference type="ChEBI" id="CHEBI:17087"/>
        <dbReference type="ChEBI" id="CHEBI:35681"/>
        <dbReference type="ChEBI" id="CHEBI:57783"/>
        <dbReference type="ChEBI" id="CHEBI:58349"/>
    </reaction>
    <physiologicalReaction direction="right-to-left" evidence="16">
        <dbReference type="Rhea" id="RHEA:19259"/>
    </physiologicalReaction>
</comment>
<dbReference type="AlphaFoldDB" id="H1XVP7"/>
<dbReference type="EMBL" id="CM001402">
    <property type="protein sequence ID" value="EHO42947.1"/>
    <property type="molecule type" value="Genomic_DNA"/>
</dbReference>
<dbReference type="SUPFAM" id="SSF51430">
    <property type="entry name" value="NAD(P)-linked oxidoreductase"/>
    <property type="match status" value="1"/>
</dbReference>
<dbReference type="OrthoDB" id="9804790at2"/>
<dbReference type="eggNOG" id="COG0667">
    <property type="taxonomic scope" value="Bacteria"/>
</dbReference>